<feature type="domain" description="Saccharopine dehydrogenase-like C-terminal" evidence="3">
    <location>
        <begin position="117"/>
        <end position="349"/>
    </location>
</feature>
<dbReference type="InterPro" id="IPR036291">
    <property type="entry name" value="NAD(P)-bd_dom_sf"/>
</dbReference>
<dbReference type="PANTHER" id="PTHR11133:SF22">
    <property type="entry name" value="ALPHA-AMINOADIPIC SEMIALDEHYDE SYNTHASE, MITOCHONDRIAL"/>
    <property type="match status" value="1"/>
</dbReference>
<gene>
    <name evidence="4" type="ORF">CL1_0259</name>
</gene>
<dbReference type="GeneID" id="13038916"/>
<dbReference type="PANTHER" id="PTHR11133">
    <property type="entry name" value="SACCHAROPINE DEHYDROGENASE"/>
    <property type="match status" value="1"/>
</dbReference>
<dbReference type="KEGG" id="thm:CL1_0259"/>
<dbReference type="InterPro" id="IPR005097">
    <property type="entry name" value="Sacchrp_dh_NADP-bd"/>
</dbReference>
<dbReference type="GO" id="GO:0016491">
    <property type="term" value="F:oxidoreductase activity"/>
    <property type="evidence" value="ECO:0007669"/>
    <property type="project" value="UniProtKB-KW"/>
</dbReference>
<dbReference type="Proteomes" id="UP000006064">
    <property type="component" value="Chromosome"/>
</dbReference>
<dbReference type="RefSeq" id="WP_014788112.1">
    <property type="nucleotide sequence ID" value="NC_018015.1"/>
</dbReference>
<dbReference type="SUPFAM" id="SSF51735">
    <property type="entry name" value="NAD(P)-binding Rossmann-fold domains"/>
    <property type="match status" value="1"/>
</dbReference>
<dbReference type="HOGENOM" id="CLU_032858_3_0_2"/>
<evidence type="ECO:0000256" key="1">
    <source>
        <dbReference type="ARBA" id="ARBA00023002"/>
    </source>
</evidence>
<dbReference type="InterPro" id="IPR032095">
    <property type="entry name" value="Sacchrp_dh-like_C"/>
</dbReference>
<dbReference type="Pfam" id="PF03435">
    <property type="entry name" value="Sacchrp_dh_NADP"/>
    <property type="match status" value="1"/>
</dbReference>
<evidence type="ECO:0000313" key="5">
    <source>
        <dbReference type="Proteomes" id="UP000006064"/>
    </source>
</evidence>
<accession>I3ZRY7</accession>
<evidence type="ECO:0000259" key="2">
    <source>
        <dbReference type="Pfam" id="PF03435"/>
    </source>
</evidence>
<sequence>MKVLVLGAGNVGRAIAWDLREEFEVHVGDVSEERLKAISEFATPVKVNATDFDELVEVMRGFELVIGALPGRFGYRAVRAAIRAGVDMVDVSFMPENPLDLRDAAEEAGVTVIFDAGFAPGLSHILMGRIWQEMDELREGYIYVGGLPKEPKPPLYYRITWSPKDLIEEYTRPARAIRDGEVKAVDPFEEIREVKVGGFEFEAFLSDGLRSLLESVRAGKLEEWTLRWPGHLEKMRILRELGFFRPEHVDKTLEVIAPLMSYESPDFSIMQVLGRGTLDGEEKEIGYLLYDEERDGFTSMARVTGFTAAAVARIVAESGCIFGVIPPEILGMRIDTFTRITGELEERGIKLERWENAPSGDS</sequence>
<keyword evidence="5" id="KW-1185">Reference proteome</keyword>
<dbReference type="OrthoDB" id="27588at2157"/>
<dbReference type="STRING" id="163003.CL1_0259"/>
<feature type="domain" description="Saccharopine dehydrogenase NADP binding" evidence="2">
    <location>
        <begin position="3"/>
        <end position="113"/>
    </location>
</feature>
<dbReference type="SUPFAM" id="SSF55347">
    <property type="entry name" value="Glyceraldehyde-3-phosphate dehydrogenase-like, C-terminal domain"/>
    <property type="match status" value="1"/>
</dbReference>
<dbReference type="Gene3D" id="3.30.360.10">
    <property type="entry name" value="Dihydrodipicolinate Reductase, domain 2"/>
    <property type="match status" value="1"/>
</dbReference>
<dbReference type="AlphaFoldDB" id="I3ZRY7"/>
<organism evidence="4 5">
    <name type="scientific">Thermococcus cleftensis (strain DSM 27260 / KACC 17922 / CL1)</name>
    <dbReference type="NCBI Taxonomy" id="163003"/>
    <lineage>
        <taxon>Archaea</taxon>
        <taxon>Methanobacteriati</taxon>
        <taxon>Methanobacteriota</taxon>
        <taxon>Thermococci</taxon>
        <taxon>Thermococcales</taxon>
        <taxon>Thermococcaceae</taxon>
        <taxon>Thermococcus</taxon>
    </lineage>
</organism>
<keyword evidence="1" id="KW-0560">Oxidoreductase</keyword>
<dbReference type="InterPro" id="IPR051168">
    <property type="entry name" value="AASS"/>
</dbReference>
<dbReference type="EMBL" id="CP003651">
    <property type="protein sequence ID" value="AFL94471.1"/>
    <property type="molecule type" value="Genomic_DNA"/>
</dbReference>
<name>I3ZRY7_THECF</name>
<protein>
    <submittedName>
        <fullName evidence="4">Saccharopine dehydrogenase related protein</fullName>
    </submittedName>
</protein>
<reference evidence="4 5" key="1">
    <citation type="journal article" date="2012" name="J. Bacteriol.">
        <title>Complete Genome Sequence of the Hyperthermophilic Archaeon Thermococcus sp. Strain CL1, Isolated from a Paralvinella sp. Polychaete Worm Collected from a Hydrothermal Vent.</title>
        <authorList>
            <person name="Jung J.H."/>
            <person name="Holden J.F."/>
            <person name="Seo D.H."/>
            <person name="Park K.H."/>
            <person name="Shin H."/>
            <person name="Ryu S."/>
            <person name="Lee J.H."/>
            <person name="Park C.S."/>
        </authorList>
    </citation>
    <scope>NUCLEOTIDE SEQUENCE [LARGE SCALE GENOMIC DNA]</scope>
    <source>
        <strain evidence="5">DSM 27260 / KACC 17922 / CL1</strain>
    </source>
</reference>
<evidence type="ECO:0000313" key="4">
    <source>
        <dbReference type="EMBL" id="AFL94471.1"/>
    </source>
</evidence>
<dbReference type="Gene3D" id="3.40.50.720">
    <property type="entry name" value="NAD(P)-binding Rossmann-like Domain"/>
    <property type="match status" value="2"/>
</dbReference>
<evidence type="ECO:0000259" key="3">
    <source>
        <dbReference type="Pfam" id="PF16653"/>
    </source>
</evidence>
<dbReference type="Pfam" id="PF16653">
    <property type="entry name" value="Sacchrp_dh_C"/>
    <property type="match status" value="1"/>
</dbReference>
<proteinExistence type="predicted"/>